<accession>A0A023DJH0</accession>
<feature type="domain" description="Transglutaminase-like" evidence="3">
    <location>
        <begin position="469"/>
        <end position="543"/>
    </location>
</feature>
<dbReference type="InterPro" id="IPR002931">
    <property type="entry name" value="Transglutaminase-like"/>
</dbReference>
<feature type="transmembrane region" description="Helical" evidence="2">
    <location>
        <begin position="58"/>
        <end position="77"/>
    </location>
</feature>
<dbReference type="SMART" id="SM00460">
    <property type="entry name" value="TGc"/>
    <property type="match status" value="1"/>
</dbReference>
<feature type="transmembrane region" description="Helical" evidence="2">
    <location>
        <begin position="601"/>
        <end position="621"/>
    </location>
</feature>
<feature type="transmembrane region" description="Helical" evidence="2">
    <location>
        <begin position="7"/>
        <end position="25"/>
    </location>
</feature>
<keyword evidence="5" id="KW-1185">Reference proteome</keyword>
<evidence type="ECO:0000313" key="5">
    <source>
        <dbReference type="Proteomes" id="UP000023561"/>
    </source>
</evidence>
<comment type="caution">
    <text evidence="4">The sequence shown here is derived from an EMBL/GenBank/DDBJ whole genome shotgun (WGS) entry which is preliminary data.</text>
</comment>
<keyword evidence="2" id="KW-0812">Transmembrane</keyword>
<protein>
    <recommendedName>
        <fullName evidence="3">Transglutaminase-like domain-containing protein</fullName>
    </recommendedName>
</protein>
<dbReference type="InterPro" id="IPR052901">
    <property type="entry name" value="Bact_TGase-like"/>
</dbReference>
<dbReference type="InterPro" id="IPR038765">
    <property type="entry name" value="Papain-like_cys_pep_sf"/>
</dbReference>
<organism evidence="4 5">
    <name type="scientific">Parageobacillus caldoxylosilyticus NBRC 107762</name>
    <dbReference type="NCBI Taxonomy" id="1220594"/>
    <lineage>
        <taxon>Bacteria</taxon>
        <taxon>Bacillati</taxon>
        <taxon>Bacillota</taxon>
        <taxon>Bacilli</taxon>
        <taxon>Bacillales</taxon>
        <taxon>Anoxybacillaceae</taxon>
        <taxon>Saccharococcus</taxon>
    </lineage>
</organism>
<feature type="transmembrane region" description="Helical" evidence="2">
    <location>
        <begin position="138"/>
        <end position="157"/>
    </location>
</feature>
<dbReference type="Gene3D" id="3.10.620.30">
    <property type="match status" value="1"/>
</dbReference>
<dbReference type="OrthoDB" id="9804872at2"/>
<dbReference type="InterPro" id="IPR025403">
    <property type="entry name" value="TgpA-like_C"/>
</dbReference>
<feature type="transmembrane region" description="Helical" evidence="2">
    <location>
        <begin position="113"/>
        <end position="131"/>
    </location>
</feature>
<dbReference type="PANTHER" id="PTHR42736">
    <property type="entry name" value="PROTEIN-GLUTAMINE GAMMA-GLUTAMYLTRANSFERASE"/>
    <property type="match status" value="1"/>
</dbReference>
<feature type="transmembrane region" description="Helical" evidence="2">
    <location>
        <begin position="37"/>
        <end position="53"/>
    </location>
</feature>
<evidence type="ECO:0000256" key="2">
    <source>
        <dbReference type="SAM" id="Phobius"/>
    </source>
</evidence>
<dbReference type="SUPFAM" id="SSF54001">
    <property type="entry name" value="Cysteine proteinases"/>
    <property type="match status" value="1"/>
</dbReference>
<gene>
    <name evidence="4" type="ORF">GCA01S_069_00040</name>
</gene>
<dbReference type="PANTHER" id="PTHR42736:SF1">
    <property type="entry name" value="PROTEIN-GLUTAMINE GAMMA-GLUTAMYLTRANSFERASE"/>
    <property type="match status" value="1"/>
</dbReference>
<evidence type="ECO:0000256" key="1">
    <source>
        <dbReference type="SAM" id="MobiDB-lite"/>
    </source>
</evidence>
<dbReference type="Proteomes" id="UP000023561">
    <property type="component" value="Unassembled WGS sequence"/>
</dbReference>
<proteinExistence type="predicted"/>
<feature type="transmembrane region" description="Helical" evidence="2">
    <location>
        <begin position="163"/>
        <end position="182"/>
    </location>
</feature>
<dbReference type="InterPro" id="IPR021878">
    <property type="entry name" value="TgpA_N"/>
</dbReference>
<evidence type="ECO:0000313" key="4">
    <source>
        <dbReference type="EMBL" id="GAJ41412.1"/>
    </source>
</evidence>
<feature type="transmembrane region" description="Helical" evidence="2">
    <location>
        <begin position="194"/>
        <end position="213"/>
    </location>
</feature>
<feature type="compositionally biased region" description="Basic and acidic residues" evidence="1">
    <location>
        <begin position="567"/>
        <end position="581"/>
    </location>
</feature>
<feature type="region of interest" description="Disordered" evidence="1">
    <location>
        <begin position="556"/>
        <end position="588"/>
    </location>
</feature>
<keyword evidence="2" id="KW-0472">Membrane</keyword>
<dbReference type="EMBL" id="BAWO01000069">
    <property type="protein sequence ID" value="GAJ41412.1"/>
    <property type="molecule type" value="Genomic_DNA"/>
</dbReference>
<name>A0A023DJH0_9BACL</name>
<keyword evidence="2" id="KW-1133">Transmembrane helix</keyword>
<dbReference type="Pfam" id="PF13559">
    <property type="entry name" value="DUF4129"/>
    <property type="match status" value="1"/>
</dbReference>
<dbReference type="AlphaFoldDB" id="A0A023DJH0"/>
<reference evidence="4 5" key="1">
    <citation type="submission" date="2014-04" db="EMBL/GenBank/DDBJ databases">
        <title>Whole genome shotgun sequence of Geobacillus caldoxylosilyticus NBRC 107762.</title>
        <authorList>
            <person name="Hosoyama A."/>
            <person name="Hosoyama Y."/>
            <person name="Katano-Makiyama Y."/>
            <person name="Tsuchikane K."/>
            <person name="Ohji S."/>
            <person name="Ichikawa N."/>
            <person name="Yamazoe A."/>
            <person name="Fujita N."/>
        </authorList>
    </citation>
    <scope>NUCLEOTIDE SEQUENCE [LARGE SCALE GENOMIC DNA]</scope>
    <source>
        <strain evidence="4 5">NBRC 107762</strain>
    </source>
</reference>
<dbReference type="Pfam" id="PF11992">
    <property type="entry name" value="TgpA_N"/>
    <property type="match status" value="1"/>
</dbReference>
<sequence>MKTMRYIAIKMLIYGLACWLLIEWLMPLETISDTEGVEVFIGFVVLCFLLYFFRPPFWLSVFVKSIYILWALNQWFYHASLFTAPTRIWQETSDHAAILFTTRLMELSNSLRSFLFFGLLWLVAYVSYRWMVVRKRLFFFYVLTVIYVTVLDTFTLFRGNGAIVRLVAFGFFFLSLLHIERLREQSPAIGGIRRWWGACLSFVGLAVLVGYFSPKLPPQWPDPVSFVKSYAAAPEEKQIDPAALKVKKVGYGQNDSRLGGPFIADDTVVFTAEDERRHYWRVETKDIYTGKGWTSFQSEQMRTLENDMDIDYSWWSPALKKKQITASIHMKKTYFHLVYPLGLKKVKAQEDVVYRMETATEKIYTTDRSVYTLPLTSYDLVYEYPTFSIDALKAAPPVGDKELLERYTQLPENLPKRVRDLAKQITNGKQTQYEQVKAVEQYFHANGYTYETTDVAVPGKKDDYVDQFLFETKRGYCDNFSTSMVVMLRSLGIPARWVKGYTSGRLMEEKDGKNIYEITNNDAHSWVEVYFSGIGWVPFEPTQGFVNPYVFTASSPDSETAPLPEQRTPEQSRVPLERVREQSPSLPSQDSGILDRFLAAWSWKRIAIALAAFFAFVWTAYKTRRKWWPYVTILRFQYKRKRGDNLFAAAYLSLLRHLDDYGLKRKPHQTLRQYAAYVDDWFKTKEMTRLTMLYEKSIYLPKNNPIDWDEVRELWENLIKKTVS</sequence>
<dbReference type="Pfam" id="PF01841">
    <property type="entry name" value="Transglut_core"/>
    <property type="match status" value="1"/>
</dbReference>
<evidence type="ECO:0000259" key="3">
    <source>
        <dbReference type="SMART" id="SM00460"/>
    </source>
</evidence>